<dbReference type="EMBL" id="FWEY01000002">
    <property type="protein sequence ID" value="SLM51114.1"/>
    <property type="molecule type" value="Genomic_DNA"/>
</dbReference>
<dbReference type="FunFam" id="3.40.50.720:FF:000084">
    <property type="entry name" value="Short-chain dehydrogenase reductase"/>
    <property type="match status" value="1"/>
</dbReference>
<evidence type="ECO:0000256" key="2">
    <source>
        <dbReference type="ARBA" id="ARBA00023002"/>
    </source>
</evidence>
<proteinExistence type="inferred from homology"/>
<reference evidence="4" key="1">
    <citation type="submission" date="2016-04" db="EMBL/GenBank/DDBJ databases">
        <authorList>
            <person name="Strepis N."/>
        </authorList>
    </citation>
    <scope>NUCLEOTIDE SEQUENCE [LARGE SCALE GENOMIC DNA]</scope>
</reference>
<dbReference type="GO" id="GO:0016616">
    <property type="term" value="F:oxidoreductase activity, acting on the CH-OH group of donors, NAD or NADP as acceptor"/>
    <property type="evidence" value="ECO:0007669"/>
    <property type="project" value="TreeGrafter"/>
</dbReference>
<dbReference type="InterPro" id="IPR002347">
    <property type="entry name" value="SDR_fam"/>
</dbReference>
<dbReference type="PANTHER" id="PTHR42760:SF133">
    <property type="entry name" value="3-OXOACYL-[ACYL-CARRIER-PROTEIN] REDUCTASE"/>
    <property type="match status" value="1"/>
</dbReference>
<name>A0A1W1IDK9_9LACT</name>
<dbReference type="Gene3D" id="3.40.50.720">
    <property type="entry name" value="NAD(P)-binding Rossmann-like Domain"/>
    <property type="match status" value="1"/>
</dbReference>
<protein>
    <submittedName>
        <fullName evidence="3">Glucose/ribitol dehydrogenase</fullName>
    </submittedName>
</protein>
<comment type="similarity">
    <text evidence="1">Belongs to the short-chain dehydrogenases/reductases (SDR) family.</text>
</comment>
<evidence type="ECO:0000256" key="1">
    <source>
        <dbReference type="ARBA" id="ARBA00006484"/>
    </source>
</evidence>
<keyword evidence="4" id="KW-1185">Reference proteome</keyword>
<dbReference type="Proteomes" id="UP000195985">
    <property type="component" value="Unassembled WGS sequence"/>
</dbReference>
<dbReference type="GO" id="GO:0008206">
    <property type="term" value="P:bile acid metabolic process"/>
    <property type="evidence" value="ECO:0007669"/>
    <property type="project" value="UniProtKB-ARBA"/>
</dbReference>
<dbReference type="PANTHER" id="PTHR42760">
    <property type="entry name" value="SHORT-CHAIN DEHYDROGENASES/REDUCTASES FAMILY MEMBER"/>
    <property type="match status" value="1"/>
</dbReference>
<dbReference type="PRINTS" id="PR00081">
    <property type="entry name" value="GDHRDH"/>
</dbReference>
<sequence>MENVKFGNSNLNISGKTLEGSVALVTGGSAGIGFGAAKQLAEAGAFVYIVSRRQKQIEEAAARLGPSVRGIAVDVTNKEDLKRLAETIQKDHGGLDIVFANAGGGRPIALEELTEGDIDHLLGVNIKGVIFTVQTMLPILKDGSSIILNASITADMGLPGFSVYAATKAAVRSLARSWTTDLKHRHIRVNTVSPGVVPTEGYRTEQKMTEEQVSDYAQRVTSEIPVGRVGTPEDIGNAVVFLASDSSSFITGIDLVVDGGQTRVYQGKN</sequence>
<dbReference type="RefSeq" id="WP_245830565.1">
    <property type="nucleotide sequence ID" value="NZ_FONM01000013.1"/>
</dbReference>
<dbReference type="CDD" id="cd05233">
    <property type="entry name" value="SDR_c"/>
    <property type="match status" value="1"/>
</dbReference>
<accession>A0A1W1IDK9</accession>
<evidence type="ECO:0000313" key="4">
    <source>
        <dbReference type="Proteomes" id="UP000195985"/>
    </source>
</evidence>
<dbReference type="Pfam" id="PF13561">
    <property type="entry name" value="adh_short_C2"/>
    <property type="match status" value="1"/>
</dbReference>
<dbReference type="SUPFAM" id="SSF51735">
    <property type="entry name" value="NAD(P)-binding Rossmann-fold domains"/>
    <property type="match status" value="1"/>
</dbReference>
<organism evidence="3 4">
    <name type="scientific">Trichococcus pasteurii</name>
    <dbReference type="NCBI Taxonomy" id="43064"/>
    <lineage>
        <taxon>Bacteria</taxon>
        <taxon>Bacillati</taxon>
        <taxon>Bacillota</taxon>
        <taxon>Bacilli</taxon>
        <taxon>Lactobacillales</taxon>
        <taxon>Carnobacteriaceae</taxon>
        <taxon>Trichococcus</taxon>
    </lineage>
</organism>
<dbReference type="InterPro" id="IPR036291">
    <property type="entry name" value="NAD(P)-bd_dom_sf"/>
</dbReference>
<dbReference type="STRING" id="43064.SAMN04488086_11325"/>
<evidence type="ECO:0000313" key="3">
    <source>
        <dbReference type="EMBL" id="SLM51114.1"/>
    </source>
</evidence>
<dbReference type="AlphaFoldDB" id="A0A1W1IDK9"/>
<gene>
    <name evidence="3" type="ORF">TPAS_789</name>
</gene>
<keyword evidence="2" id="KW-0560">Oxidoreductase</keyword>